<protein>
    <submittedName>
        <fullName evidence="9">Asparagine synthetase domain-containing protein</fullName>
    </submittedName>
</protein>
<feature type="region of interest" description="Disordered" evidence="7">
    <location>
        <begin position="1"/>
        <end position="51"/>
    </location>
</feature>
<dbReference type="PANTHER" id="PTHR12749">
    <property type="entry name" value="EXCISION REPAIR CROSS-COMPLEMENTING 1 ERCC1"/>
    <property type="match status" value="1"/>
</dbReference>
<dbReference type="AlphaFoldDB" id="A0A2P7YND7"/>
<evidence type="ECO:0000256" key="4">
    <source>
        <dbReference type="ARBA" id="ARBA00023125"/>
    </source>
</evidence>
<evidence type="ECO:0000256" key="1">
    <source>
        <dbReference type="ARBA" id="ARBA00004123"/>
    </source>
</evidence>
<dbReference type="EMBL" id="NHZQ01000412">
    <property type="protein sequence ID" value="PSK37465.1"/>
    <property type="molecule type" value="Genomic_DNA"/>
</dbReference>
<dbReference type="STRING" id="40998.A0A2P7YND7"/>
<dbReference type="FunFam" id="3.40.50.10130:FF:000001">
    <property type="entry name" value="DNA excision repair protein ERCC-1"/>
    <property type="match status" value="1"/>
</dbReference>
<feature type="compositionally biased region" description="Polar residues" evidence="7">
    <location>
        <begin position="29"/>
        <end position="51"/>
    </location>
</feature>
<keyword evidence="10" id="KW-1185">Reference proteome</keyword>
<evidence type="ECO:0000256" key="6">
    <source>
        <dbReference type="ARBA" id="ARBA00023242"/>
    </source>
</evidence>
<comment type="caution">
    <text evidence="9">The sequence shown here is derived from an EMBL/GenBank/DDBJ whole genome shotgun (WGS) entry which is preliminary data.</text>
</comment>
<feature type="compositionally biased region" description="Basic and acidic residues" evidence="7">
    <location>
        <begin position="319"/>
        <end position="330"/>
    </location>
</feature>
<dbReference type="GO" id="GO:0070522">
    <property type="term" value="C:ERCC4-ERCC1 complex"/>
    <property type="evidence" value="ECO:0007669"/>
    <property type="project" value="TreeGrafter"/>
</dbReference>
<evidence type="ECO:0000256" key="5">
    <source>
        <dbReference type="ARBA" id="ARBA00023204"/>
    </source>
</evidence>
<dbReference type="Proteomes" id="UP000243723">
    <property type="component" value="Unassembled WGS sequence"/>
</dbReference>
<accession>A0A2P7YND7</accession>
<dbReference type="InterPro" id="IPR047260">
    <property type="entry name" value="ERCC1-like_central_dom"/>
</dbReference>
<feature type="compositionally biased region" description="Low complexity" evidence="7">
    <location>
        <begin position="354"/>
        <end position="364"/>
    </location>
</feature>
<dbReference type="NCBIfam" id="TIGR00597">
    <property type="entry name" value="rad10"/>
    <property type="match status" value="1"/>
</dbReference>
<dbReference type="OrthoDB" id="10262814at2759"/>
<proteinExistence type="inferred from homology"/>
<feature type="compositionally biased region" description="Acidic residues" evidence="7">
    <location>
        <begin position="1"/>
        <end position="13"/>
    </location>
</feature>
<evidence type="ECO:0000313" key="10">
    <source>
        <dbReference type="Proteomes" id="UP000243723"/>
    </source>
</evidence>
<sequence length="388" mass="42175">MDDDIVDDADLADLDTGSRPPAGAPQRNGVANGSSSRAVQQPKPQNLGQKPSASVILVSPRQKGNPALNNIRSVGWEYSDIPADFVLGSTTCALFLSLKYHRLHPEYIYTRIKSLGGRYNLRIILTLVDIENHEEPLKELSKTSLINNVTVILCWSSQEAGRYLELYKNYEHAAPTSIKGIQSTTYSDQLVDFVTVPRGINKTDAVSLVATFGSIRTAINARPEEIAFISGWGEKKVQRWCKTVREPFRTRKAKSRVMGREASGLTPGLSRDTTRDDATPGLSRGNTTAERQVAARLGIGEPLPVEAGPSGIVGDATSDADKRAETRNADKYPTWEPGADEEEALAEMAREPASKPNRAALAAAPKKRPAEDELEDGVAAALSKLRKS</sequence>
<dbReference type="SUPFAM" id="SSF47781">
    <property type="entry name" value="RuvA domain 2-like"/>
    <property type="match status" value="1"/>
</dbReference>
<evidence type="ECO:0000256" key="2">
    <source>
        <dbReference type="ARBA" id="ARBA00008283"/>
    </source>
</evidence>
<dbReference type="Pfam" id="PF03834">
    <property type="entry name" value="Rad10"/>
    <property type="match status" value="1"/>
</dbReference>
<dbReference type="GO" id="GO:0003697">
    <property type="term" value="F:single-stranded DNA binding"/>
    <property type="evidence" value="ECO:0007669"/>
    <property type="project" value="TreeGrafter"/>
</dbReference>
<evidence type="ECO:0000313" key="9">
    <source>
        <dbReference type="EMBL" id="PSK37465.1"/>
    </source>
</evidence>
<dbReference type="SUPFAM" id="SSF52980">
    <property type="entry name" value="Restriction endonuclease-like"/>
    <property type="match status" value="1"/>
</dbReference>
<dbReference type="InterPro" id="IPR004579">
    <property type="entry name" value="ERCC1/RAD10/SWI10"/>
</dbReference>
<gene>
    <name evidence="9" type="ORF">B9Z65_2207</name>
</gene>
<keyword evidence="5" id="KW-0234">DNA repair</keyword>
<feature type="domain" description="ERCC1-like central" evidence="8">
    <location>
        <begin position="56"/>
        <end position="168"/>
    </location>
</feature>
<organism evidence="9 10">
    <name type="scientific">Elsinoe australis</name>
    <dbReference type="NCBI Taxonomy" id="40998"/>
    <lineage>
        <taxon>Eukaryota</taxon>
        <taxon>Fungi</taxon>
        <taxon>Dikarya</taxon>
        <taxon>Ascomycota</taxon>
        <taxon>Pezizomycotina</taxon>
        <taxon>Dothideomycetes</taxon>
        <taxon>Dothideomycetidae</taxon>
        <taxon>Myriangiales</taxon>
        <taxon>Elsinoaceae</taxon>
        <taxon>Elsinoe</taxon>
    </lineage>
</organism>
<name>A0A2P7YND7_9PEZI</name>
<dbReference type="Gene3D" id="1.10.150.20">
    <property type="entry name" value="5' to 3' exonuclease, C-terminal subdomain"/>
    <property type="match status" value="1"/>
</dbReference>
<comment type="similarity">
    <text evidence="2">Belongs to the ERCC1/RAD10/SWI10 family.</text>
</comment>
<dbReference type="GO" id="GO:0003684">
    <property type="term" value="F:damaged DNA binding"/>
    <property type="evidence" value="ECO:0007669"/>
    <property type="project" value="InterPro"/>
</dbReference>
<comment type="subcellular location">
    <subcellularLocation>
        <location evidence="1">Nucleus</location>
    </subcellularLocation>
</comment>
<keyword evidence="4" id="KW-0238">DNA-binding</keyword>
<dbReference type="PANTHER" id="PTHR12749:SF0">
    <property type="entry name" value="DNA EXCISION REPAIR PROTEIN ERCC-1"/>
    <property type="match status" value="1"/>
</dbReference>
<keyword evidence="6" id="KW-0539">Nucleus</keyword>
<feature type="region of interest" description="Disordered" evidence="7">
    <location>
        <begin position="251"/>
        <end position="375"/>
    </location>
</feature>
<dbReference type="Gene3D" id="3.40.50.10130">
    <property type="match status" value="1"/>
</dbReference>
<dbReference type="GO" id="GO:0000110">
    <property type="term" value="C:nucleotide-excision repair factor 1 complex"/>
    <property type="evidence" value="ECO:0007669"/>
    <property type="project" value="TreeGrafter"/>
</dbReference>
<evidence type="ECO:0000256" key="7">
    <source>
        <dbReference type="SAM" id="MobiDB-lite"/>
    </source>
</evidence>
<evidence type="ECO:0000259" key="8">
    <source>
        <dbReference type="Pfam" id="PF03834"/>
    </source>
</evidence>
<dbReference type="GO" id="GO:0070914">
    <property type="term" value="P:UV-damage excision repair"/>
    <property type="evidence" value="ECO:0007669"/>
    <property type="project" value="TreeGrafter"/>
</dbReference>
<dbReference type="GO" id="GO:0006312">
    <property type="term" value="P:mitotic recombination"/>
    <property type="evidence" value="ECO:0007669"/>
    <property type="project" value="TreeGrafter"/>
</dbReference>
<dbReference type="GO" id="GO:0006302">
    <property type="term" value="P:double-strand break repair"/>
    <property type="evidence" value="ECO:0007669"/>
    <property type="project" value="UniProtKB-ARBA"/>
</dbReference>
<reference evidence="9 10" key="1">
    <citation type="submission" date="2017-05" db="EMBL/GenBank/DDBJ databases">
        <title>Draft genome sequence of Elsinoe australis.</title>
        <authorList>
            <person name="Cheng Q."/>
        </authorList>
    </citation>
    <scope>NUCLEOTIDE SEQUENCE [LARGE SCALE GENOMIC DNA]</scope>
    <source>
        <strain evidence="9 10">NL1</strain>
    </source>
</reference>
<evidence type="ECO:0000256" key="3">
    <source>
        <dbReference type="ARBA" id="ARBA00022763"/>
    </source>
</evidence>
<dbReference type="InterPro" id="IPR011335">
    <property type="entry name" value="Restrct_endonuc-II-like"/>
</dbReference>
<dbReference type="InterPro" id="IPR010994">
    <property type="entry name" value="RuvA_2-like"/>
</dbReference>
<keyword evidence="3" id="KW-0227">DNA damage</keyword>
<dbReference type="CDD" id="cd22325">
    <property type="entry name" value="ERCC1_C-like"/>
    <property type="match status" value="1"/>
</dbReference>